<name>A0A915EJ95_9BILA</name>
<reference evidence="2" key="1">
    <citation type="submission" date="2022-11" db="UniProtKB">
        <authorList>
            <consortium name="WormBaseParasite"/>
        </authorList>
    </citation>
    <scope>IDENTIFICATION</scope>
</reference>
<protein>
    <submittedName>
        <fullName evidence="2">Uncharacterized protein</fullName>
    </submittedName>
</protein>
<proteinExistence type="predicted"/>
<dbReference type="WBParaSite" id="jg7296">
    <property type="protein sequence ID" value="jg7296"/>
    <property type="gene ID" value="jg7296"/>
</dbReference>
<evidence type="ECO:0000313" key="1">
    <source>
        <dbReference type="Proteomes" id="UP000887574"/>
    </source>
</evidence>
<keyword evidence="1" id="KW-1185">Reference proteome</keyword>
<organism evidence="1 2">
    <name type="scientific">Ditylenchus dipsaci</name>
    <dbReference type="NCBI Taxonomy" id="166011"/>
    <lineage>
        <taxon>Eukaryota</taxon>
        <taxon>Metazoa</taxon>
        <taxon>Ecdysozoa</taxon>
        <taxon>Nematoda</taxon>
        <taxon>Chromadorea</taxon>
        <taxon>Rhabditida</taxon>
        <taxon>Tylenchina</taxon>
        <taxon>Tylenchomorpha</taxon>
        <taxon>Sphaerularioidea</taxon>
        <taxon>Anguinidae</taxon>
        <taxon>Anguininae</taxon>
        <taxon>Ditylenchus</taxon>
    </lineage>
</organism>
<dbReference type="AlphaFoldDB" id="A0A915EJ95"/>
<accession>A0A915EJ95</accession>
<dbReference type="Proteomes" id="UP000887574">
    <property type="component" value="Unplaced"/>
</dbReference>
<sequence>MKPHRRRSHMAYGQVNRMTTENPVSAYPASFTFEPQAQIHGVMWSSSILHKYQVSKTEVREKFFLRPPPWRCTRNIAITIDWPFNSLAFESYHRQLRIVHRSWRRNAEQS</sequence>
<evidence type="ECO:0000313" key="2">
    <source>
        <dbReference type="WBParaSite" id="jg7296"/>
    </source>
</evidence>